<evidence type="ECO:0000256" key="2">
    <source>
        <dbReference type="SAM" id="MobiDB-lite"/>
    </source>
</evidence>
<evidence type="ECO:0000313" key="3">
    <source>
        <dbReference type="EMBL" id="TWF93558.1"/>
    </source>
</evidence>
<reference evidence="3 4" key="1">
    <citation type="submission" date="2019-06" db="EMBL/GenBank/DDBJ databases">
        <title>Sequencing the genomes of 1000 actinobacteria strains.</title>
        <authorList>
            <person name="Klenk H.-P."/>
        </authorList>
    </citation>
    <scope>NUCLEOTIDE SEQUENCE [LARGE SCALE GENOMIC DNA]</scope>
    <source>
        <strain evidence="3 4">DSM 46699</strain>
    </source>
</reference>
<keyword evidence="4" id="KW-1185">Reference proteome</keyword>
<feature type="region of interest" description="Disordered" evidence="2">
    <location>
        <begin position="254"/>
        <end position="316"/>
    </location>
</feature>
<gene>
    <name evidence="3" type="ORF">FHU35_15411</name>
</gene>
<evidence type="ECO:0008006" key="5">
    <source>
        <dbReference type="Google" id="ProtNLM"/>
    </source>
</evidence>
<evidence type="ECO:0000256" key="1">
    <source>
        <dbReference type="SAM" id="Coils"/>
    </source>
</evidence>
<accession>A0A561U2I5</accession>
<keyword evidence="1" id="KW-0175">Coiled coil</keyword>
<dbReference type="EMBL" id="VIWX01000005">
    <property type="protein sequence ID" value="TWF93558.1"/>
    <property type="molecule type" value="Genomic_DNA"/>
</dbReference>
<evidence type="ECO:0000313" key="4">
    <source>
        <dbReference type="Proteomes" id="UP000316184"/>
    </source>
</evidence>
<dbReference type="OrthoDB" id="5196905at2"/>
<name>A0A561U2I5_9PSEU</name>
<proteinExistence type="predicted"/>
<feature type="coiled-coil region" evidence="1">
    <location>
        <begin position="51"/>
        <end position="197"/>
    </location>
</feature>
<protein>
    <recommendedName>
        <fullName evidence="5">DivIVA protein</fullName>
    </recommendedName>
</protein>
<dbReference type="RefSeq" id="WP_145743421.1">
    <property type="nucleotide sequence ID" value="NZ_VIWX01000005.1"/>
</dbReference>
<feature type="compositionally biased region" description="Basic and acidic residues" evidence="2">
    <location>
        <begin position="275"/>
        <end position="292"/>
    </location>
</feature>
<comment type="caution">
    <text evidence="3">The sequence shown here is derived from an EMBL/GenBank/DDBJ whole genome shotgun (WGS) entry which is preliminary data.</text>
</comment>
<sequence length="316" mass="35966">MDDADAVVPLRPGFDIQVRGFSRNQVVDHIEVLEDQLRMVTIDRNEAVRLNNDLRKLCDDTRRSLDQTEQRLKSIESSDTGLPAASQRVQNMLAIAEDEVQTLRDQAKRQAEIIRGTAETEARALISEAEQAASELRDQCSELVTDVENRRAKLQREHEQKISEQRSREYRLRQEIRNEYKRVVSNAQEESDALISETRKQCGQWDAESEQLRLEALEEIRVERYRLEELRTSVLSAMDDARRTLDGSTAALRAKIDPAGSGNADTAEADGPVEPEEHRLQEVTLPEQRDDVQTYTIPIESQHTTNGAKAPSARHN</sequence>
<dbReference type="Proteomes" id="UP000316184">
    <property type="component" value="Unassembled WGS sequence"/>
</dbReference>
<dbReference type="AlphaFoldDB" id="A0A561U2I5"/>
<feature type="compositionally biased region" description="Polar residues" evidence="2">
    <location>
        <begin position="293"/>
        <end position="307"/>
    </location>
</feature>
<organism evidence="3 4">
    <name type="scientific">Saccharopolyspora dendranthemae</name>
    <dbReference type="NCBI Taxonomy" id="1181886"/>
    <lineage>
        <taxon>Bacteria</taxon>
        <taxon>Bacillati</taxon>
        <taxon>Actinomycetota</taxon>
        <taxon>Actinomycetes</taxon>
        <taxon>Pseudonocardiales</taxon>
        <taxon>Pseudonocardiaceae</taxon>
        <taxon>Saccharopolyspora</taxon>
    </lineage>
</organism>